<keyword evidence="2" id="KW-1185">Reference proteome</keyword>
<protein>
    <submittedName>
        <fullName evidence="1">Uncharacterized protein</fullName>
    </submittedName>
</protein>
<gene>
    <name evidence="1" type="ORF">Bca52824_001248</name>
</gene>
<dbReference type="AlphaFoldDB" id="A0A8X8BD60"/>
<comment type="caution">
    <text evidence="1">The sequence shown here is derived from an EMBL/GenBank/DDBJ whole genome shotgun (WGS) entry which is preliminary data.</text>
</comment>
<accession>A0A8X8BD60</accession>
<organism evidence="1 2">
    <name type="scientific">Brassica carinata</name>
    <name type="common">Ethiopian mustard</name>
    <name type="synonym">Abyssinian cabbage</name>
    <dbReference type="NCBI Taxonomy" id="52824"/>
    <lineage>
        <taxon>Eukaryota</taxon>
        <taxon>Viridiplantae</taxon>
        <taxon>Streptophyta</taxon>
        <taxon>Embryophyta</taxon>
        <taxon>Tracheophyta</taxon>
        <taxon>Spermatophyta</taxon>
        <taxon>Magnoliopsida</taxon>
        <taxon>eudicotyledons</taxon>
        <taxon>Gunneridae</taxon>
        <taxon>Pentapetalae</taxon>
        <taxon>rosids</taxon>
        <taxon>malvids</taxon>
        <taxon>Brassicales</taxon>
        <taxon>Brassicaceae</taxon>
        <taxon>Brassiceae</taxon>
        <taxon>Brassica</taxon>
    </lineage>
</organism>
<evidence type="ECO:0000313" key="1">
    <source>
        <dbReference type="EMBL" id="KAG2330068.1"/>
    </source>
</evidence>
<name>A0A8X8BD60_BRACI</name>
<dbReference type="Proteomes" id="UP000886595">
    <property type="component" value="Unassembled WGS sequence"/>
</dbReference>
<evidence type="ECO:0000313" key="2">
    <source>
        <dbReference type="Proteomes" id="UP000886595"/>
    </source>
</evidence>
<reference evidence="1 2" key="1">
    <citation type="submission" date="2020-02" db="EMBL/GenBank/DDBJ databases">
        <authorList>
            <person name="Ma Q."/>
            <person name="Huang Y."/>
            <person name="Song X."/>
            <person name="Pei D."/>
        </authorList>
    </citation>
    <scope>NUCLEOTIDE SEQUENCE [LARGE SCALE GENOMIC DNA]</scope>
    <source>
        <strain evidence="1">Sxm20200214</strain>
        <tissue evidence="1">Leaf</tissue>
    </source>
</reference>
<dbReference type="EMBL" id="JAAMPC010000001">
    <property type="protein sequence ID" value="KAG2330068.1"/>
    <property type="molecule type" value="Genomic_DNA"/>
</dbReference>
<proteinExistence type="predicted"/>
<sequence>MPIVYEGPMTRQRAKVLQHKFNESMMMAYGQDKLKEMELISKEDGPGIQANTEEFWPLIPKQDQVHLLTISISNAPG</sequence>